<dbReference type="SUPFAM" id="SSF53756">
    <property type="entry name" value="UDP-Glycosyltransferase/glycogen phosphorylase"/>
    <property type="match status" value="1"/>
</dbReference>
<keyword evidence="3" id="KW-0808">Transferase</keyword>
<dbReference type="EMBL" id="QUSL01000010">
    <property type="protein sequence ID" value="RGD85488.1"/>
    <property type="molecule type" value="Genomic_DNA"/>
</dbReference>
<dbReference type="PANTHER" id="PTHR12526">
    <property type="entry name" value="GLYCOSYLTRANSFERASE"/>
    <property type="match status" value="1"/>
</dbReference>
<comment type="caution">
    <text evidence="3">The sequence shown here is derived from an EMBL/GenBank/DDBJ whole genome shotgun (WGS) entry which is preliminary data.</text>
</comment>
<dbReference type="PANTHER" id="PTHR12526:SF630">
    <property type="entry name" value="GLYCOSYLTRANSFERASE"/>
    <property type="match status" value="1"/>
</dbReference>
<protein>
    <submittedName>
        <fullName evidence="3">Glycosyltransferase family 1 protein</fullName>
    </submittedName>
</protein>
<evidence type="ECO:0000259" key="2">
    <source>
        <dbReference type="Pfam" id="PF13439"/>
    </source>
</evidence>
<name>A0A3E3EDL1_9FIRM</name>
<dbReference type="InterPro" id="IPR001296">
    <property type="entry name" value="Glyco_trans_1"/>
</dbReference>
<gene>
    <name evidence="3" type="ORF">DXB93_07910</name>
</gene>
<accession>A0A3E3EDL1</accession>
<dbReference type="AlphaFoldDB" id="A0A3E3EDL1"/>
<reference evidence="3 4" key="1">
    <citation type="submission" date="2018-08" db="EMBL/GenBank/DDBJ databases">
        <title>A genome reference for cultivated species of the human gut microbiota.</title>
        <authorList>
            <person name="Zou Y."/>
            <person name="Xue W."/>
            <person name="Luo G."/>
        </authorList>
    </citation>
    <scope>NUCLEOTIDE SEQUENCE [LARGE SCALE GENOMIC DNA]</scope>
    <source>
        <strain evidence="3 4">OM06-4</strain>
    </source>
</reference>
<evidence type="ECO:0000313" key="3">
    <source>
        <dbReference type="EMBL" id="RGD85488.1"/>
    </source>
</evidence>
<proteinExistence type="predicted"/>
<dbReference type="Proteomes" id="UP000261032">
    <property type="component" value="Unassembled WGS sequence"/>
</dbReference>
<evidence type="ECO:0000259" key="1">
    <source>
        <dbReference type="Pfam" id="PF00534"/>
    </source>
</evidence>
<dbReference type="Gene3D" id="3.40.50.2000">
    <property type="entry name" value="Glycogen Phosphorylase B"/>
    <property type="match status" value="2"/>
</dbReference>
<dbReference type="Pfam" id="PF13439">
    <property type="entry name" value="Glyco_transf_4"/>
    <property type="match status" value="1"/>
</dbReference>
<dbReference type="GO" id="GO:0016757">
    <property type="term" value="F:glycosyltransferase activity"/>
    <property type="evidence" value="ECO:0007669"/>
    <property type="project" value="InterPro"/>
</dbReference>
<feature type="domain" description="Glycosyltransferase subfamily 4-like N-terminal" evidence="2">
    <location>
        <begin position="14"/>
        <end position="147"/>
    </location>
</feature>
<sequence length="357" mass="41274">MRILMIAVRNLDKGGIESYLMSIYRSLPDDIHIDFVIHSKDDGCYDEEVQNNGSIIYRLPRLGKKPIKYCKLLYRIIKTGDYDIVHRHATASVMWVDLAVAKYAGCNNRIAHSHNADWNHRAIHKLFIPFLNHYSTLKFACSNKAGKWMYGENSFQVMKNGINVNEFKFDNNIREEYRKKYNLDNKKIVLLVARMVPGKNHLWFLEVISEIVKEEENIIFVFAGDGELLEKFKKEVKERELTKYTLILGSRNDISNLLSMSDVFVLPSLFEGLPITLIEAQCTGLPCLISSNVTSEANLGLVKILELKTNLWKDSIINIDIEDESKRSNSDAIIYNHNYSLEQTIKVLEELYRKCLK</sequence>
<organism evidence="3 4">
    <name type="scientific">Thomasclavelia ramosa</name>
    <dbReference type="NCBI Taxonomy" id="1547"/>
    <lineage>
        <taxon>Bacteria</taxon>
        <taxon>Bacillati</taxon>
        <taxon>Bacillota</taxon>
        <taxon>Erysipelotrichia</taxon>
        <taxon>Erysipelotrichales</taxon>
        <taxon>Coprobacillaceae</taxon>
        <taxon>Thomasclavelia</taxon>
    </lineage>
</organism>
<dbReference type="RefSeq" id="WP_117581223.1">
    <property type="nucleotide sequence ID" value="NZ_QUSL01000010.1"/>
</dbReference>
<dbReference type="Pfam" id="PF00534">
    <property type="entry name" value="Glycos_transf_1"/>
    <property type="match status" value="1"/>
</dbReference>
<evidence type="ECO:0000313" key="4">
    <source>
        <dbReference type="Proteomes" id="UP000261032"/>
    </source>
</evidence>
<dbReference type="InterPro" id="IPR028098">
    <property type="entry name" value="Glyco_trans_4-like_N"/>
</dbReference>
<feature type="domain" description="Glycosyl transferase family 1" evidence="1">
    <location>
        <begin position="174"/>
        <end position="291"/>
    </location>
</feature>